<keyword evidence="5" id="KW-0449">Lipoprotein</keyword>
<keyword evidence="3" id="KW-0472">Membrane</keyword>
<keyword evidence="4" id="KW-0564">Palmitate</keyword>
<keyword evidence="8" id="KW-1185">Reference proteome</keyword>
<dbReference type="STRING" id="299255.SAMN02745129_3000"/>
<evidence type="ECO:0000256" key="3">
    <source>
        <dbReference type="ARBA" id="ARBA00023136"/>
    </source>
</evidence>
<dbReference type="PANTHER" id="PTHR37011:SF1">
    <property type="entry name" value="POT FAMILY PEPTIDE TRANSPORT PROTEIN"/>
    <property type="match status" value="1"/>
</dbReference>
<proteinExistence type="predicted"/>
<dbReference type="Pfam" id="PF06004">
    <property type="entry name" value="DUF903"/>
    <property type="match status" value="1"/>
</dbReference>
<dbReference type="PROSITE" id="PS51257">
    <property type="entry name" value="PROKAR_LIPOPROTEIN"/>
    <property type="match status" value="1"/>
</dbReference>
<evidence type="ECO:0000313" key="8">
    <source>
        <dbReference type="Proteomes" id="UP000184268"/>
    </source>
</evidence>
<gene>
    <name evidence="7" type="ORF">SAMN02745129_3000</name>
</gene>
<dbReference type="InterPro" id="IPR047807">
    <property type="entry name" value="YgdI/YgdR-like_SH3-like"/>
</dbReference>
<dbReference type="Proteomes" id="UP000184268">
    <property type="component" value="Unassembled WGS sequence"/>
</dbReference>
<dbReference type="SUPFAM" id="SSF50182">
    <property type="entry name" value="Sm-like ribonucleoproteins"/>
    <property type="match status" value="1"/>
</dbReference>
<organism evidence="7 8">
    <name type="scientific">Ferrimonas marina</name>
    <dbReference type="NCBI Taxonomy" id="299255"/>
    <lineage>
        <taxon>Bacteria</taxon>
        <taxon>Pseudomonadati</taxon>
        <taxon>Pseudomonadota</taxon>
        <taxon>Gammaproteobacteria</taxon>
        <taxon>Alteromonadales</taxon>
        <taxon>Ferrimonadaceae</taxon>
        <taxon>Ferrimonas</taxon>
    </lineage>
</organism>
<keyword evidence="1" id="KW-1003">Cell membrane</keyword>
<dbReference type="InterPro" id="IPR010920">
    <property type="entry name" value="LSM_dom_sf"/>
</dbReference>
<keyword evidence="2" id="KW-0732">Signal</keyword>
<sequence>MRQLYLVLCLLLLGCGSTDYIMSTSDGRMIPTTGKPTLDEETGMYRYEDADGREQMIKKDEIQEIIER</sequence>
<evidence type="ECO:0000256" key="1">
    <source>
        <dbReference type="ARBA" id="ARBA00022475"/>
    </source>
</evidence>
<evidence type="ECO:0000256" key="4">
    <source>
        <dbReference type="ARBA" id="ARBA00023139"/>
    </source>
</evidence>
<evidence type="ECO:0000259" key="6">
    <source>
        <dbReference type="Pfam" id="PF06004"/>
    </source>
</evidence>
<dbReference type="RefSeq" id="WP_067664138.1">
    <property type="nucleotide sequence ID" value="NZ_FQXG01000004.1"/>
</dbReference>
<dbReference type="PANTHER" id="PTHR37011">
    <property type="entry name" value="POT FAMILY PEPTIDE TRANSPORT PROTEIN-RELATED"/>
    <property type="match status" value="1"/>
</dbReference>
<accession>A0A1M5VUU4</accession>
<evidence type="ECO:0000256" key="5">
    <source>
        <dbReference type="ARBA" id="ARBA00023288"/>
    </source>
</evidence>
<evidence type="ECO:0000313" key="7">
    <source>
        <dbReference type="EMBL" id="SHH78977.1"/>
    </source>
</evidence>
<name>A0A1M5VUU4_9GAMM</name>
<evidence type="ECO:0000256" key="2">
    <source>
        <dbReference type="ARBA" id="ARBA00022729"/>
    </source>
</evidence>
<dbReference type="EMBL" id="FQXG01000004">
    <property type="protein sequence ID" value="SHH78977.1"/>
    <property type="molecule type" value="Genomic_DNA"/>
</dbReference>
<dbReference type="AlphaFoldDB" id="A0A1M5VUU4"/>
<dbReference type="NCBIfam" id="NF033216">
    <property type="entry name" value="lipo_YgdI_YgdR"/>
    <property type="match status" value="1"/>
</dbReference>
<dbReference type="InterPro" id="IPR010305">
    <property type="entry name" value="YgdI/YgdR-like"/>
</dbReference>
<feature type="domain" description="Lipoprotein YgdI/YgdR-like SH3-like" evidence="6">
    <location>
        <begin position="19"/>
        <end position="67"/>
    </location>
</feature>
<protein>
    <recommendedName>
        <fullName evidence="6">Lipoprotein YgdI/YgdR-like SH3-like domain-containing protein</fullName>
    </recommendedName>
</protein>
<dbReference type="Gene3D" id="2.30.30.100">
    <property type="match status" value="1"/>
</dbReference>
<dbReference type="OrthoDB" id="6520455at2"/>
<reference evidence="8" key="1">
    <citation type="submission" date="2016-11" db="EMBL/GenBank/DDBJ databases">
        <authorList>
            <person name="Varghese N."/>
            <person name="Submissions S."/>
        </authorList>
    </citation>
    <scope>NUCLEOTIDE SEQUENCE [LARGE SCALE GENOMIC DNA]</scope>
    <source>
        <strain evidence="8">DSM 16917</strain>
    </source>
</reference>